<dbReference type="OrthoDB" id="5212574at2759"/>
<dbReference type="SUPFAM" id="SSF53623">
    <property type="entry name" value="MurD-like peptide ligases, catalytic domain"/>
    <property type="match status" value="1"/>
</dbReference>
<keyword evidence="14" id="KW-0496">Mitochondrion</keyword>
<dbReference type="InterPro" id="IPR001645">
    <property type="entry name" value="Folylpolyglutamate_synth"/>
</dbReference>
<evidence type="ECO:0000256" key="13">
    <source>
        <dbReference type="ARBA" id="ARBA00022842"/>
    </source>
</evidence>
<keyword evidence="7 17" id="KW-0554">One-carbon metabolism</keyword>
<feature type="binding site" evidence="19">
    <location>
        <position position="129"/>
    </location>
    <ligand>
        <name>Mg(2+)</name>
        <dbReference type="ChEBI" id="CHEBI:18420"/>
        <label>1</label>
    </ligand>
</feature>
<evidence type="ECO:0000256" key="19">
    <source>
        <dbReference type="PIRSR" id="PIRSR038895-2"/>
    </source>
</evidence>
<name>A0A5N6SHQ0_ASPPS</name>
<dbReference type="GO" id="GO:0004326">
    <property type="term" value="F:tetrahydrofolylpolyglutamate synthase activity"/>
    <property type="evidence" value="ECO:0007669"/>
    <property type="project" value="UniProtKB-EC"/>
</dbReference>
<dbReference type="GO" id="GO:0006730">
    <property type="term" value="P:one-carbon metabolic process"/>
    <property type="evidence" value="ECO:0007669"/>
    <property type="project" value="UniProtKB-KW"/>
</dbReference>
<dbReference type="SUPFAM" id="SSF53244">
    <property type="entry name" value="MurD-like peptide ligases, peptide-binding domain"/>
    <property type="match status" value="1"/>
</dbReference>
<feature type="binding site" evidence="18">
    <location>
        <position position="359"/>
    </location>
    <ligand>
        <name>ATP</name>
        <dbReference type="ChEBI" id="CHEBI:30616"/>
    </ligand>
</feature>
<comment type="cofactor">
    <cofactor evidence="17">
        <name>a monovalent cation</name>
        <dbReference type="ChEBI" id="CHEBI:60242"/>
    </cofactor>
    <text evidence="17">A monovalent cation.</text>
</comment>
<dbReference type="NCBIfam" id="TIGR01499">
    <property type="entry name" value="folC"/>
    <property type="match status" value="1"/>
</dbReference>
<dbReference type="RefSeq" id="XP_031909323.1">
    <property type="nucleotide sequence ID" value="XM_032062870.1"/>
</dbReference>
<keyword evidence="13 19" id="KW-0460">Magnesium</keyword>
<dbReference type="GO" id="GO:0005759">
    <property type="term" value="C:mitochondrial matrix"/>
    <property type="evidence" value="ECO:0007669"/>
    <property type="project" value="UniProtKB-SubCell"/>
</dbReference>
<evidence type="ECO:0000256" key="11">
    <source>
        <dbReference type="ARBA" id="ARBA00022792"/>
    </source>
</evidence>
<evidence type="ECO:0000256" key="14">
    <source>
        <dbReference type="ARBA" id="ARBA00023128"/>
    </source>
</evidence>
<protein>
    <recommendedName>
        <fullName evidence="17">Folylpolyglutamate synthase</fullName>
        <ecNumber evidence="17">6.3.2.17</ecNumber>
    </recommendedName>
    <alternativeName>
        <fullName evidence="17">Folylpoly-gamma-glutamate synthetase</fullName>
    </alternativeName>
    <alternativeName>
        <fullName evidence="17">Tetrahydrofolylpolyglutamate synthase</fullName>
    </alternativeName>
</protein>
<dbReference type="PROSITE" id="PS01012">
    <property type="entry name" value="FOLYLPOLYGLU_SYNT_2"/>
    <property type="match status" value="1"/>
</dbReference>
<evidence type="ECO:0000256" key="4">
    <source>
        <dbReference type="ARBA" id="ARBA00005150"/>
    </source>
</evidence>
<evidence type="ECO:0000256" key="15">
    <source>
        <dbReference type="ARBA" id="ARBA00023136"/>
    </source>
</evidence>
<evidence type="ECO:0000256" key="6">
    <source>
        <dbReference type="ARBA" id="ARBA00022490"/>
    </source>
</evidence>
<evidence type="ECO:0000256" key="8">
    <source>
        <dbReference type="ARBA" id="ARBA00022598"/>
    </source>
</evidence>
<reference evidence="20 21" key="1">
    <citation type="submission" date="2019-04" db="EMBL/GenBank/DDBJ databases">
        <title>Friends and foes A comparative genomics study of 23 Aspergillus species from section Flavi.</title>
        <authorList>
            <consortium name="DOE Joint Genome Institute"/>
            <person name="Kjaerbolling I."/>
            <person name="Vesth T."/>
            <person name="Frisvad J.C."/>
            <person name="Nybo J.L."/>
            <person name="Theobald S."/>
            <person name="Kildgaard S."/>
            <person name="Isbrandt T."/>
            <person name="Kuo A."/>
            <person name="Sato A."/>
            <person name="Lyhne E.K."/>
            <person name="Kogle M.E."/>
            <person name="Wiebenga A."/>
            <person name="Kun R.S."/>
            <person name="Lubbers R.J."/>
            <person name="Makela M.R."/>
            <person name="Barry K."/>
            <person name="Chovatia M."/>
            <person name="Clum A."/>
            <person name="Daum C."/>
            <person name="Haridas S."/>
            <person name="He G."/>
            <person name="LaButti K."/>
            <person name="Lipzen A."/>
            <person name="Mondo S."/>
            <person name="Riley R."/>
            <person name="Salamov A."/>
            <person name="Simmons B.A."/>
            <person name="Magnuson J.K."/>
            <person name="Henrissat B."/>
            <person name="Mortensen U.H."/>
            <person name="Larsen T.O."/>
            <person name="Devries R.P."/>
            <person name="Grigoriev I.V."/>
            <person name="Machida M."/>
            <person name="Baker S.E."/>
            <person name="Andersen M.R."/>
        </authorList>
    </citation>
    <scope>NUCLEOTIDE SEQUENCE [LARGE SCALE GENOMIC DNA]</scope>
    <source>
        <strain evidence="20 21">CBS 117625</strain>
    </source>
</reference>
<dbReference type="InterPro" id="IPR036565">
    <property type="entry name" value="Mur-like_cat_sf"/>
</dbReference>
<evidence type="ECO:0000256" key="16">
    <source>
        <dbReference type="ARBA" id="ARBA00047493"/>
    </source>
</evidence>
<keyword evidence="10 18" id="KW-0547">Nucleotide-binding</keyword>
<keyword evidence="11" id="KW-0999">Mitochondrion inner membrane</keyword>
<gene>
    <name evidence="20" type="ORF">BDV38DRAFT_296154</name>
</gene>
<dbReference type="InterPro" id="IPR018109">
    <property type="entry name" value="Folylpolyglutamate_synth_CS"/>
</dbReference>
<dbReference type="GO" id="GO:0005743">
    <property type="term" value="C:mitochondrial inner membrane"/>
    <property type="evidence" value="ECO:0007669"/>
    <property type="project" value="UniProtKB-SubCell"/>
</dbReference>
<comment type="pathway">
    <text evidence="4 17">Cofactor biosynthesis; tetrahydrofolylpolyglutamate biosynthesis.</text>
</comment>
<keyword evidence="15" id="KW-0472">Membrane</keyword>
<evidence type="ECO:0000256" key="10">
    <source>
        <dbReference type="ARBA" id="ARBA00022741"/>
    </source>
</evidence>
<evidence type="ECO:0000256" key="18">
    <source>
        <dbReference type="PIRSR" id="PIRSR038895-1"/>
    </source>
</evidence>
<dbReference type="InterPro" id="IPR023600">
    <property type="entry name" value="Folylpolyglutamate_synth_euk"/>
</dbReference>
<evidence type="ECO:0000256" key="9">
    <source>
        <dbReference type="ARBA" id="ARBA00022723"/>
    </source>
</evidence>
<dbReference type="EMBL" id="ML743619">
    <property type="protein sequence ID" value="KAE8133260.1"/>
    <property type="molecule type" value="Genomic_DNA"/>
</dbReference>
<dbReference type="Gene3D" id="3.90.190.20">
    <property type="entry name" value="Mur ligase, C-terminal domain"/>
    <property type="match status" value="1"/>
</dbReference>
<comment type="similarity">
    <text evidence="5 17">Belongs to the folylpolyglutamate synthase family.</text>
</comment>
<dbReference type="InterPro" id="IPR036615">
    <property type="entry name" value="Mur_ligase_C_dom_sf"/>
</dbReference>
<evidence type="ECO:0000256" key="5">
    <source>
        <dbReference type="ARBA" id="ARBA00008276"/>
    </source>
</evidence>
<proteinExistence type="inferred from homology"/>
<dbReference type="Gene3D" id="3.40.1190.10">
    <property type="entry name" value="Mur-like, catalytic domain"/>
    <property type="match status" value="1"/>
</dbReference>
<sequence>MRQTVAFPVPLQWQTYSDSLRAIPVYAMTVANEKPSYHDAVEKLNSTQTGYKALQERKGMGRRTDASPLEQMRQWVRRVGYDTSDFDRLNVVHVAGTKGKGSTCAFVNSILQSYNRSIGVPRKVGLYTSPHLITVRERIQINSQPISEEKFTKYFFEVWNALESSALREGLDPALKPRYFRFLTLMSFHVFMSEGVDVAIYEVGVGGEDDSTNVIVQPAVTGITTLGIDHVKRLGNTVDKIAWHKAGIFKNQCPAFTVEQVLDAMEVLKERAGEKGAQLATVTIAPVLRDVDIKPAEDFQRKNASLAIALAYTVLEKLGVSFNKEQGGIPKPFVEGLETVVWRGRCETITRGQLHWHLDGAHTEDSLKVACSWFGRVSKEKNLPRVLIFNQQSARDAIALLKCVHRTVYDDFRTNFQYALFCTNITHKGHSYKVDLDDRNTDPEVLRNLTLQNELAATWHSLDPSTKAVALSSIEEAVEYVRNISGHIGETRALVTGSFRLVGGALSILEEEDIAHGKATAN</sequence>
<dbReference type="PANTHER" id="PTHR11136">
    <property type="entry name" value="FOLYLPOLYGLUTAMATE SYNTHASE-RELATED"/>
    <property type="match status" value="1"/>
</dbReference>
<keyword evidence="12 18" id="KW-0067">ATP-binding</keyword>
<accession>A0A5N6SHQ0</accession>
<keyword evidence="21" id="KW-1185">Reference proteome</keyword>
<keyword evidence="8 17" id="KW-0436">Ligase</keyword>
<dbReference type="GO" id="GO:0005829">
    <property type="term" value="C:cytosol"/>
    <property type="evidence" value="ECO:0007669"/>
    <property type="project" value="TreeGrafter"/>
</dbReference>
<dbReference type="PIRSF" id="PIRSF038895">
    <property type="entry name" value="FPGS"/>
    <property type="match status" value="1"/>
</dbReference>
<evidence type="ECO:0000256" key="12">
    <source>
        <dbReference type="ARBA" id="ARBA00022840"/>
    </source>
</evidence>
<comment type="function">
    <text evidence="17">Catalyzes conversion of folates to polyglutamate derivatives allowing concentration of folate compounds in the cell and the intracellular retention of these cofactors, which are important substrates for most of the folate-dependent enzymes that are involved in one-carbon transfer reactions involved in purine, pyrimidine and amino acid synthesis.</text>
</comment>
<organism evidence="20 21">
    <name type="scientific">Aspergillus pseudotamarii</name>
    <dbReference type="NCBI Taxonomy" id="132259"/>
    <lineage>
        <taxon>Eukaryota</taxon>
        <taxon>Fungi</taxon>
        <taxon>Dikarya</taxon>
        <taxon>Ascomycota</taxon>
        <taxon>Pezizomycotina</taxon>
        <taxon>Eurotiomycetes</taxon>
        <taxon>Eurotiomycetidae</taxon>
        <taxon>Eurotiales</taxon>
        <taxon>Aspergillaceae</taxon>
        <taxon>Aspergillus</taxon>
        <taxon>Aspergillus subgen. Circumdati</taxon>
    </lineage>
</organism>
<dbReference type="EC" id="6.3.2.17" evidence="17"/>
<dbReference type="Proteomes" id="UP000325672">
    <property type="component" value="Unassembled WGS sequence"/>
</dbReference>
<keyword evidence="9 19" id="KW-0479">Metal-binding</keyword>
<comment type="catalytic activity">
    <reaction evidence="16 17">
        <text>(6S)-5,6,7,8-tetrahydrofolyl-(gamma-L-Glu)(n) + L-glutamate + ATP = (6S)-5,6,7,8-tetrahydrofolyl-(gamma-L-Glu)(n+1) + ADP + phosphate + H(+)</text>
        <dbReference type="Rhea" id="RHEA:10580"/>
        <dbReference type="Rhea" id="RHEA-COMP:14738"/>
        <dbReference type="Rhea" id="RHEA-COMP:14740"/>
        <dbReference type="ChEBI" id="CHEBI:15378"/>
        <dbReference type="ChEBI" id="CHEBI:29985"/>
        <dbReference type="ChEBI" id="CHEBI:30616"/>
        <dbReference type="ChEBI" id="CHEBI:43474"/>
        <dbReference type="ChEBI" id="CHEBI:141005"/>
        <dbReference type="ChEBI" id="CHEBI:456216"/>
        <dbReference type="EC" id="6.3.2.17"/>
    </reaction>
</comment>
<dbReference type="PANTHER" id="PTHR11136:SF5">
    <property type="entry name" value="FOLYLPOLYGLUTAMATE SYNTHASE, MITOCHONDRIAL"/>
    <property type="match status" value="1"/>
</dbReference>
<feature type="binding site" evidence="18">
    <location>
        <position position="345"/>
    </location>
    <ligand>
        <name>ATP</name>
        <dbReference type="ChEBI" id="CHEBI:30616"/>
    </ligand>
</feature>
<feature type="binding site" evidence="19">
    <location>
        <position position="230"/>
    </location>
    <ligand>
        <name>Mg(2+)</name>
        <dbReference type="ChEBI" id="CHEBI:18420"/>
        <label>1</label>
    </ligand>
</feature>
<comment type="subcellular location">
    <subcellularLocation>
        <location evidence="3">Cytoplasm</location>
    </subcellularLocation>
    <subcellularLocation>
        <location evidence="1">Mitochondrion inner membrane</location>
    </subcellularLocation>
    <subcellularLocation>
        <location evidence="2">Mitochondrion matrix</location>
    </subcellularLocation>
</comment>
<dbReference type="FunFam" id="3.40.1190.10:FF:000009">
    <property type="entry name" value="Folylpolyglutamate synthase"/>
    <property type="match status" value="1"/>
</dbReference>
<evidence type="ECO:0000256" key="3">
    <source>
        <dbReference type="ARBA" id="ARBA00004496"/>
    </source>
</evidence>
<evidence type="ECO:0000313" key="21">
    <source>
        <dbReference type="Proteomes" id="UP000325672"/>
    </source>
</evidence>
<evidence type="ECO:0000313" key="20">
    <source>
        <dbReference type="EMBL" id="KAE8133260.1"/>
    </source>
</evidence>
<dbReference type="GO" id="GO:0005524">
    <property type="term" value="F:ATP binding"/>
    <property type="evidence" value="ECO:0007669"/>
    <property type="project" value="UniProtKB-KW"/>
</dbReference>
<dbReference type="GO" id="GO:0046872">
    <property type="term" value="F:metal ion binding"/>
    <property type="evidence" value="ECO:0007669"/>
    <property type="project" value="UniProtKB-KW"/>
</dbReference>
<dbReference type="GeneID" id="43647080"/>
<evidence type="ECO:0000256" key="1">
    <source>
        <dbReference type="ARBA" id="ARBA00004273"/>
    </source>
</evidence>
<feature type="binding site" evidence="19">
    <location>
        <position position="202"/>
    </location>
    <ligand>
        <name>Mg(2+)</name>
        <dbReference type="ChEBI" id="CHEBI:18420"/>
        <label>1</label>
    </ligand>
</feature>
<evidence type="ECO:0000256" key="17">
    <source>
        <dbReference type="PIRNR" id="PIRNR038895"/>
    </source>
</evidence>
<dbReference type="UniPathway" id="UPA00850"/>
<evidence type="ECO:0000256" key="2">
    <source>
        <dbReference type="ARBA" id="ARBA00004305"/>
    </source>
</evidence>
<dbReference type="AlphaFoldDB" id="A0A5N6SHQ0"/>
<evidence type="ECO:0000256" key="7">
    <source>
        <dbReference type="ARBA" id="ARBA00022563"/>
    </source>
</evidence>
<keyword evidence="6" id="KW-0963">Cytoplasm</keyword>